<sequence>MRQLCRINWGRPFRRVPVRILMNASGAPNISSASSPLTEQTSPASSLGFTPSSASASTAPLEVEKTGVVPFLSSLSSDLDALQRRWMRCFRVCITSAPTAAIEAKSINSDTWTQVATVTTAELPSGLAKAVEEVFSPQAKTDQRNMTLVDLHERPEDLAVAQQILTSRFPGLRLHIDHSKGTDLQGTVTHTVSVSLRGQGSVDGLSSKEEQFAKEKFFGESIGASFACTARRALLEAFEAAGIPTPPRHFERDRGTSELEIYLNVIQNATNETIDITSSLVEGGQVQFVVETSTGRRLGVLLGRREDALSIALACVEKAAEGTNSIATEEARKRIADHPVVLALPSKGLRPKEILHRLLLHTFGLTRERIRVLTSQSDGGTFVTTVDAELDWGEGQRSEAPVLFTVARAAGVSKKAAEELACIKAIQRCFPRIFEDQLSYHAEVREIMNSTKATDKDSICPHISKGLVAQLRWAAQCQEKEVLIEAVQLLPNSENESLGILTTRPLWATQLFLVDKEGTRDFVCLALDPKKSASEQKAIAATLYKCFKGECEEGVRYAIDRGLIDSEGNATSCEGISASEPLPKSEYELAAESDPFIQNLQIVPAQVIPVVHRQSLLSVFRRGVQLYVELLNERGGGGGGLDDAATGQLVECTERSPLDGSFRAQLLVQYPGDEVDGAKRTLGEASHPSSAIMALFFAFKGVFEEEGVIARAAREDAQVESIYKDTCQRAEELPPLPYELPAPNPLETIAHCVMLKYGLSTELRISGGGKAIQVQFFCRSPAYQDSEHFASAPQFFLGHGRGNSVLKAVVSCCRHVFKAHFCCKEEALRNTSLTPLRSGSLQIPLQGKSILALRVEDVMQELLENKVISSAASIHVKVGIHSVSGETTYDAHLYVVDGSRVVELERTPSMVDPLRSLQKLIESITQEMRGPTFDPDALQRQCSGPSRRNTLEQLFQVLYGLPLIVETSLKGQRWHCRLSVHVFEDVYYAIAYSASLKKKEAVENAARKALERYFGAASLDAGLQETSTPIASMGRAEEDYGFVFRKSGEKDIISETPP</sequence>
<accession>A0A422NY49</accession>
<gene>
    <name evidence="2" type="ORF">Tco025E_06819</name>
</gene>
<dbReference type="GeneID" id="40320430"/>
<dbReference type="OrthoDB" id="246293at2759"/>
<dbReference type="AlphaFoldDB" id="A0A422NY49"/>
<reference evidence="2 3" key="1">
    <citation type="journal article" date="2018" name="BMC Genomics">
        <title>Genomic comparison of Trypanosoma conorhini and Trypanosoma rangeli to Trypanosoma cruzi strains of high and low virulence.</title>
        <authorList>
            <person name="Bradwell K.R."/>
            <person name="Koparde V.N."/>
            <person name="Matveyev A.V."/>
            <person name="Serrano M.G."/>
            <person name="Alves J.M."/>
            <person name="Parikh H."/>
            <person name="Huang B."/>
            <person name="Lee V."/>
            <person name="Espinosa-Alvarez O."/>
            <person name="Ortiz P.A."/>
            <person name="Costa-Martins A.G."/>
            <person name="Teixeira M.M."/>
            <person name="Buck G.A."/>
        </authorList>
    </citation>
    <scope>NUCLEOTIDE SEQUENCE [LARGE SCALE GENOMIC DNA]</scope>
    <source>
        <strain evidence="2 3">025E</strain>
    </source>
</reference>
<feature type="compositionally biased region" description="Polar residues" evidence="1">
    <location>
        <begin position="30"/>
        <end position="49"/>
    </location>
</feature>
<evidence type="ECO:0000256" key="1">
    <source>
        <dbReference type="SAM" id="MobiDB-lite"/>
    </source>
</evidence>
<evidence type="ECO:0000313" key="3">
    <source>
        <dbReference type="Proteomes" id="UP000284403"/>
    </source>
</evidence>
<protein>
    <submittedName>
        <fullName evidence="2">Uncharacterized protein</fullName>
    </submittedName>
</protein>
<name>A0A422NY49_9TRYP</name>
<proteinExistence type="predicted"/>
<keyword evidence="3" id="KW-1185">Reference proteome</keyword>
<dbReference type="EMBL" id="MKKU01000483">
    <property type="protein sequence ID" value="RNF10386.1"/>
    <property type="molecule type" value="Genomic_DNA"/>
</dbReference>
<feature type="region of interest" description="Disordered" evidence="1">
    <location>
        <begin position="30"/>
        <end position="51"/>
    </location>
</feature>
<evidence type="ECO:0000313" key="2">
    <source>
        <dbReference type="EMBL" id="RNF10386.1"/>
    </source>
</evidence>
<dbReference type="Proteomes" id="UP000284403">
    <property type="component" value="Unassembled WGS sequence"/>
</dbReference>
<comment type="caution">
    <text evidence="2">The sequence shown here is derived from an EMBL/GenBank/DDBJ whole genome shotgun (WGS) entry which is preliminary data.</text>
</comment>
<dbReference type="RefSeq" id="XP_029226216.1">
    <property type="nucleotide sequence ID" value="XM_029373687.1"/>
</dbReference>
<organism evidence="2 3">
    <name type="scientific">Trypanosoma conorhini</name>
    <dbReference type="NCBI Taxonomy" id="83891"/>
    <lineage>
        <taxon>Eukaryota</taxon>
        <taxon>Discoba</taxon>
        <taxon>Euglenozoa</taxon>
        <taxon>Kinetoplastea</taxon>
        <taxon>Metakinetoplastina</taxon>
        <taxon>Trypanosomatida</taxon>
        <taxon>Trypanosomatidae</taxon>
        <taxon>Trypanosoma</taxon>
    </lineage>
</organism>